<dbReference type="EMBL" id="NEDP02005575">
    <property type="protein sequence ID" value="OWF38018.1"/>
    <property type="molecule type" value="Genomic_DNA"/>
</dbReference>
<evidence type="ECO:0000313" key="3">
    <source>
        <dbReference type="Proteomes" id="UP000242188"/>
    </source>
</evidence>
<evidence type="ECO:0000256" key="1">
    <source>
        <dbReference type="SAM" id="SignalP"/>
    </source>
</evidence>
<name>A0A210PNF3_MIZYE</name>
<keyword evidence="1" id="KW-0732">Signal</keyword>
<sequence length="384" mass="43315">MFRLYTTLAVFLCVLGTVWGSLQDCLDVVDTNCPPEATTHVDQYFCDDKGRVYNGSCQLQEHFCRLTFFHNESFHLTKLGPNCDHPLYVAAVPRPLTSEETNLFASMVHGVDDRLKRTEAAGTTANVSKPIFSKQDHTHKVYQRNPHCWAHDLDLTPISPWNSYGKTRKAGTLLSPRHAVWARHYSIRVNSTLRFVDRHNNVVDRRVIKTRALYTNASAHQSFLFGHDMVIGLLDSDVPSTISFAKVLPRNFTVLMPSRERVRLPVFSTDFEEKALVADFSNMRGTMASLIEPITTSTRHKYYERKISGDSGNPSFFIIDDQLVFLFVFTFGGSGSGTSVQHNFNEINSIMEHLGGGYQLTEVDLSRFVSAAHVNALFGDHIFG</sequence>
<evidence type="ECO:0000313" key="2">
    <source>
        <dbReference type="EMBL" id="OWF38018.1"/>
    </source>
</evidence>
<reference evidence="2 3" key="1">
    <citation type="journal article" date="2017" name="Nat. Ecol. Evol.">
        <title>Scallop genome provides insights into evolution of bilaterian karyotype and development.</title>
        <authorList>
            <person name="Wang S."/>
            <person name="Zhang J."/>
            <person name="Jiao W."/>
            <person name="Li J."/>
            <person name="Xun X."/>
            <person name="Sun Y."/>
            <person name="Guo X."/>
            <person name="Huan P."/>
            <person name="Dong B."/>
            <person name="Zhang L."/>
            <person name="Hu X."/>
            <person name="Sun X."/>
            <person name="Wang J."/>
            <person name="Zhao C."/>
            <person name="Wang Y."/>
            <person name="Wang D."/>
            <person name="Huang X."/>
            <person name="Wang R."/>
            <person name="Lv J."/>
            <person name="Li Y."/>
            <person name="Zhang Z."/>
            <person name="Liu B."/>
            <person name="Lu W."/>
            <person name="Hui Y."/>
            <person name="Liang J."/>
            <person name="Zhou Z."/>
            <person name="Hou R."/>
            <person name="Li X."/>
            <person name="Liu Y."/>
            <person name="Li H."/>
            <person name="Ning X."/>
            <person name="Lin Y."/>
            <person name="Zhao L."/>
            <person name="Xing Q."/>
            <person name="Dou J."/>
            <person name="Li Y."/>
            <person name="Mao J."/>
            <person name="Guo H."/>
            <person name="Dou H."/>
            <person name="Li T."/>
            <person name="Mu C."/>
            <person name="Jiang W."/>
            <person name="Fu Q."/>
            <person name="Fu X."/>
            <person name="Miao Y."/>
            <person name="Liu J."/>
            <person name="Yu Q."/>
            <person name="Li R."/>
            <person name="Liao H."/>
            <person name="Li X."/>
            <person name="Kong Y."/>
            <person name="Jiang Z."/>
            <person name="Chourrout D."/>
            <person name="Li R."/>
            <person name="Bao Z."/>
        </authorList>
    </citation>
    <scope>NUCLEOTIDE SEQUENCE [LARGE SCALE GENOMIC DNA]</scope>
    <source>
        <strain evidence="2 3">PY_sf001</strain>
    </source>
</reference>
<feature type="signal peptide" evidence="1">
    <location>
        <begin position="1"/>
        <end position="20"/>
    </location>
</feature>
<comment type="caution">
    <text evidence="2">The sequence shown here is derived from an EMBL/GenBank/DDBJ whole genome shotgun (WGS) entry which is preliminary data.</text>
</comment>
<keyword evidence="3" id="KW-1185">Reference proteome</keyword>
<accession>A0A210PNF3</accession>
<dbReference type="Proteomes" id="UP000242188">
    <property type="component" value="Unassembled WGS sequence"/>
</dbReference>
<protein>
    <recommendedName>
        <fullName evidence="4">Kazal-like domain-containing protein</fullName>
    </recommendedName>
</protein>
<feature type="chain" id="PRO_5013278830" description="Kazal-like domain-containing protein" evidence="1">
    <location>
        <begin position="21"/>
        <end position="384"/>
    </location>
</feature>
<dbReference type="OrthoDB" id="6105270at2759"/>
<gene>
    <name evidence="2" type="ORF">KP79_PYT14335</name>
</gene>
<organism evidence="2 3">
    <name type="scientific">Mizuhopecten yessoensis</name>
    <name type="common">Japanese scallop</name>
    <name type="synonym">Patinopecten yessoensis</name>
    <dbReference type="NCBI Taxonomy" id="6573"/>
    <lineage>
        <taxon>Eukaryota</taxon>
        <taxon>Metazoa</taxon>
        <taxon>Spiralia</taxon>
        <taxon>Lophotrochozoa</taxon>
        <taxon>Mollusca</taxon>
        <taxon>Bivalvia</taxon>
        <taxon>Autobranchia</taxon>
        <taxon>Pteriomorphia</taxon>
        <taxon>Pectinida</taxon>
        <taxon>Pectinoidea</taxon>
        <taxon>Pectinidae</taxon>
        <taxon>Mizuhopecten</taxon>
    </lineage>
</organism>
<dbReference type="AlphaFoldDB" id="A0A210PNF3"/>
<evidence type="ECO:0008006" key="4">
    <source>
        <dbReference type="Google" id="ProtNLM"/>
    </source>
</evidence>
<proteinExistence type="predicted"/>